<comment type="caution">
    <text evidence="1">The sequence shown here is derived from an EMBL/GenBank/DDBJ whole genome shotgun (WGS) entry which is preliminary data.</text>
</comment>
<accession>A0ABU6C5N3</accession>
<organism evidence="1 2">
    <name type="scientific">Streptomyces kunmingensis</name>
    <dbReference type="NCBI Taxonomy" id="68225"/>
    <lineage>
        <taxon>Bacteria</taxon>
        <taxon>Bacillati</taxon>
        <taxon>Actinomycetota</taxon>
        <taxon>Actinomycetes</taxon>
        <taxon>Kitasatosporales</taxon>
        <taxon>Streptomycetaceae</taxon>
        <taxon>Streptomyces</taxon>
    </lineage>
</organism>
<sequence length="271" mass="30653">MVDAVTGEPVIGEWEHAAEAADGVGFEQWKSIMAGVRANRLHRGMKRDDERQPPELRTRRYLFSGTLRCGRVNELDEVCRSKLTGNRASGKNAKYGDYYRCQDANCKGVGRRAAAVDEHLVGLLLAVLDRCFTDTEAHTTPWRGREKLAKLRHQHRSVEEAILSGQADWSDVHHLLTALNGRIEALVRDERDHLEAEAKRNLLRGWRRDRWEQLELGEQREVVAQVFDSVVVLPIPAGVSDKAPFDPDLLEVEWRGLSGPLPPRAECRGRP</sequence>
<dbReference type="EMBL" id="JAOZYB010000035">
    <property type="protein sequence ID" value="MEB3960026.1"/>
    <property type="molecule type" value="Genomic_DNA"/>
</dbReference>
<dbReference type="Proteomes" id="UP001352223">
    <property type="component" value="Unassembled WGS sequence"/>
</dbReference>
<evidence type="ECO:0000313" key="1">
    <source>
        <dbReference type="EMBL" id="MEB3960026.1"/>
    </source>
</evidence>
<gene>
    <name evidence="1" type="ORF">OKJ48_07140</name>
</gene>
<protein>
    <submittedName>
        <fullName evidence="1">Zinc ribbon domain-containing protein</fullName>
    </submittedName>
</protein>
<evidence type="ECO:0000313" key="2">
    <source>
        <dbReference type="Proteomes" id="UP001352223"/>
    </source>
</evidence>
<keyword evidence="2" id="KW-1185">Reference proteome</keyword>
<dbReference type="RefSeq" id="WP_324767032.1">
    <property type="nucleotide sequence ID" value="NZ_BAAATS010000002.1"/>
</dbReference>
<reference evidence="1 2" key="1">
    <citation type="submission" date="2022-10" db="EMBL/GenBank/DDBJ databases">
        <authorList>
            <person name="Xie J."/>
            <person name="Shen N."/>
        </authorList>
    </citation>
    <scope>NUCLEOTIDE SEQUENCE [LARGE SCALE GENOMIC DNA]</scope>
    <source>
        <strain evidence="1 2">DSM 41681</strain>
    </source>
</reference>
<name>A0ABU6C5N3_9ACTN</name>
<proteinExistence type="predicted"/>